<evidence type="ECO:0000313" key="2">
    <source>
        <dbReference type="EMBL" id="GAA2930330.1"/>
    </source>
</evidence>
<dbReference type="EMBL" id="BAAAXZ010000105">
    <property type="protein sequence ID" value="GAA2930330.1"/>
    <property type="molecule type" value="Genomic_DNA"/>
</dbReference>
<name>A0ABN3WWC3_STRTU</name>
<sequence>MDDRGDPVDGVDVSDRALLALTDLRDDGRILDRPSFTVRVARFRGKPVVHIRVEASAVPPVRFDGVAWVRPGPTTRRASREDERVLSERRRAKDGPFDTRAVPRAALADLDLDLFRQSYLPSMVDPEVIEENGRPLEQQLSSLHLTTPVAPIADEQELRQNLTGTAARLEPLLHSNLRTRVVGDGFRETPLPDYPIEALRELCMNAMMHRNYETSYAPTRIVWFQDRIEVTNPGGPYGQVRDDNFDRVTDYCNPSLAAALKGLGYVNRFGRGIGRVRAALERNGNPPPEFQVDDASWAVTIRRAA</sequence>
<evidence type="ECO:0008006" key="4">
    <source>
        <dbReference type="Google" id="ProtNLM"/>
    </source>
</evidence>
<dbReference type="InterPro" id="IPR038475">
    <property type="entry name" value="RecG_C_sf"/>
</dbReference>
<protein>
    <recommendedName>
        <fullName evidence="4">Transcriptional regulator</fullName>
    </recommendedName>
</protein>
<evidence type="ECO:0000256" key="1">
    <source>
        <dbReference type="SAM" id="MobiDB-lite"/>
    </source>
</evidence>
<dbReference type="Pfam" id="PF13749">
    <property type="entry name" value="HATPase_c_4"/>
    <property type="match status" value="1"/>
</dbReference>
<feature type="compositionally biased region" description="Basic and acidic residues" evidence="1">
    <location>
        <begin position="78"/>
        <end position="92"/>
    </location>
</feature>
<reference evidence="2 3" key="1">
    <citation type="journal article" date="2019" name="Int. J. Syst. Evol. Microbiol.">
        <title>The Global Catalogue of Microorganisms (GCM) 10K type strain sequencing project: providing services to taxonomists for standard genome sequencing and annotation.</title>
        <authorList>
            <consortium name="The Broad Institute Genomics Platform"/>
            <consortium name="The Broad Institute Genome Sequencing Center for Infectious Disease"/>
            <person name="Wu L."/>
            <person name="Ma J."/>
        </authorList>
    </citation>
    <scope>NUCLEOTIDE SEQUENCE [LARGE SCALE GENOMIC DNA]</scope>
    <source>
        <strain evidence="2 3">JCM 4087</strain>
    </source>
</reference>
<dbReference type="PANTHER" id="PTHR30595:SF6">
    <property type="entry name" value="SCHLAFEN ALBA-2 DOMAIN-CONTAINING PROTEIN"/>
    <property type="match status" value="1"/>
</dbReference>
<gene>
    <name evidence="2" type="ORF">GCM10020221_27630</name>
</gene>
<comment type="caution">
    <text evidence="2">The sequence shown here is derived from an EMBL/GenBank/DDBJ whole genome shotgun (WGS) entry which is preliminary data.</text>
</comment>
<feature type="region of interest" description="Disordered" evidence="1">
    <location>
        <begin position="72"/>
        <end position="92"/>
    </location>
</feature>
<dbReference type="PANTHER" id="PTHR30595">
    <property type="entry name" value="GLPR-RELATED TRANSCRIPTIONAL REPRESSOR"/>
    <property type="match status" value="1"/>
</dbReference>
<dbReference type="RefSeq" id="WP_344963450.1">
    <property type="nucleotide sequence ID" value="NZ_BAAAXZ010000105.1"/>
</dbReference>
<organism evidence="2 3">
    <name type="scientific">Streptomyces thioluteus</name>
    <dbReference type="NCBI Taxonomy" id="66431"/>
    <lineage>
        <taxon>Bacteria</taxon>
        <taxon>Bacillati</taxon>
        <taxon>Actinomycetota</taxon>
        <taxon>Actinomycetes</taxon>
        <taxon>Kitasatosporales</taxon>
        <taxon>Streptomycetaceae</taxon>
        <taxon>Streptomyces</taxon>
    </lineage>
</organism>
<evidence type="ECO:0000313" key="3">
    <source>
        <dbReference type="Proteomes" id="UP001501102"/>
    </source>
</evidence>
<dbReference type="Proteomes" id="UP001501102">
    <property type="component" value="Unassembled WGS sequence"/>
</dbReference>
<dbReference type="Gene3D" id="3.30.565.60">
    <property type="match status" value="1"/>
</dbReference>
<keyword evidence="3" id="KW-1185">Reference proteome</keyword>
<accession>A0ABN3WWC3</accession>
<proteinExistence type="predicted"/>